<dbReference type="STRING" id="1921510.BSL82_03750"/>
<name>A0A1L3ZSB8_9SPHN</name>
<dbReference type="EMBL" id="CP018221">
    <property type="protein sequence ID" value="API58531.1"/>
    <property type="molecule type" value="Genomic_DNA"/>
</dbReference>
<dbReference type="Proteomes" id="UP000182063">
    <property type="component" value="Chromosome"/>
</dbReference>
<evidence type="ECO:0000313" key="1">
    <source>
        <dbReference type="EMBL" id="API58531.1"/>
    </source>
</evidence>
<dbReference type="KEGG" id="sphj:BSL82_03750"/>
<gene>
    <name evidence="1" type="ORF">BSL82_03750</name>
</gene>
<organism evidence="1 2">
    <name type="scientific">Tardibacter chloracetimidivorans</name>
    <dbReference type="NCBI Taxonomy" id="1921510"/>
    <lineage>
        <taxon>Bacteria</taxon>
        <taxon>Pseudomonadati</taxon>
        <taxon>Pseudomonadota</taxon>
        <taxon>Alphaproteobacteria</taxon>
        <taxon>Sphingomonadales</taxon>
        <taxon>Sphingomonadaceae</taxon>
        <taxon>Tardibacter</taxon>
    </lineage>
</organism>
<dbReference type="RefSeq" id="WP_072596098.1">
    <property type="nucleotide sequence ID" value="NZ_CP018221.1"/>
</dbReference>
<evidence type="ECO:0000313" key="2">
    <source>
        <dbReference type="Proteomes" id="UP000182063"/>
    </source>
</evidence>
<proteinExistence type="predicted"/>
<sequence length="136" mass="15830">MAKRRNIHTVSFSGQTFTRTSASRTYAYLVVGKRSFLDALSRAGRIEDTDASNYRYWEKHNPERLSGYSDVKDYQEKRREQRLKAVQAAKDEGFYDRFEALAWCSRKDLAEKQAHAHRKFYIEVTILPVAVETKGS</sequence>
<accession>A0A1L3ZSB8</accession>
<dbReference type="AlphaFoldDB" id="A0A1L3ZSB8"/>
<keyword evidence="2" id="KW-1185">Reference proteome</keyword>
<protein>
    <submittedName>
        <fullName evidence="1">Uncharacterized protein</fullName>
    </submittedName>
</protein>
<reference evidence="2" key="1">
    <citation type="submission" date="2016-11" db="EMBL/GenBank/DDBJ databases">
        <title>Complete Genome Sequence of alachlor-degrading Sphingomonas sp. strain JJ-A5.</title>
        <authorList>
            <person name="Lee H."/>
            <person name="Ka J.-O."/>
        </authorList>
    </citation>
    <scope>NUCLEOTIDE SEQUENCE [LARGE SCALE GENOMIC DNA]</scope>
    <source>
        <strain evidence="2">JJ-A5</strain>
    </source>
</reference>